<sequence length="484" mass="53213">MQEVLYPRSWNLTIIRAQGLQYLRPEKLPWRPIVSVVVDEHQCHELNLGCDGQNPNLRLPFTFHEVTGSSRVDISVFHRSQSKRKGKKRNLLATASFSLADLHKLQGSDPKFEARLSCTTRQQRGSSRGKAGTATLLAKLQLADPQSTSLRANSLDLVENRQDVFSDGDHSEAMDSASSTDTCPPSPTGMIDIPVHVGGPDNVRIRGYLSDSDDDRCTQDTEPLLQNFSKPEEYCPDTDVVGSSFTTSRSDSVMTWIAASLLPAYTERAVPPPPPSRLESVIDSFSPYRSLRDAVVDSDYERVLSKLQAEWYYIGASLVALAGLYAAVFGISSGSLFLVDGVAKRSIAVGSISSGIGIAIDAWFMLAYSGADSTKFQRLARDVYGTYLFFCISARLPALCMFISACALMMFLLSVAWSAWPTAVLVMCFVAGTVVSLQFIVYGLHCVVSCVFGMGRRLRAAVVWCFTSISRRPPEVSETSTQYR</sequence>
<keyword evidence="2" id="KW-1185">Reference proteome</keyword>
<comment type="caution">
    <text evidence="1">The sequence shown here is derived from an EMBL/GenBank/DDBJ whole genome shotgun (WGS) entry which is preliminary data.</text>
</comment>
<reference evidence="1" key="1">
    <citation type="journal article" date="2021" name="New Phytol.">
        <title>Evolutionary innovations through gain and loss of genes in the ectomycorrhizal Boletales.</title>
        <authorList>
            <person name="Wu G."/>
            <person name="Miyauchi S."/>
            <person name="Morin E."/>
            <person name="Kuo A."/>
            <person name="Drula E."/>
            <person name="Varga T."/>
            <person name="Kohler A."/>
            <person name="Feng B."/>
            <person name="Cao Y."/>
            <person name="Lipzen A."/>
            <person name="Daum C."/>
            <person name="Hundley H."/>
            <person name="Pangilinan J."/>
            <person name="Johnson J."/>
            <person name="Barry K."/>
            <person name="LaButti K."/>
            <person name="Ng V."/>
            <person name="Ahrendt S."/>
            <person name="Min B."/>
            <person name="Choi I.G."/>
            <person name="Park H."/>
            <person name="Plett J.M."/>
            <person name="Magnuson J."/>
            <person name="Spatafora J.W."/>
            <person name="Nagy L.G."/>
            <person name="Henrissat B."/>
            <person name="Grigoriev I.V."/>
            <person name="Yang Z.L."/>
            <person name="Xu J."/>
            <person name="Martin F.M."/>
        </authorList>
    </citation>
    <scope>NUCLEOTIDE SEQUENCE</scope>
    <source>
        <strain evidence="1">KUC20120723A-06</strain>
    </source>
</reference>
<proteinExistence type="predicted"/>
<dbReference type="EMBL" id="MU266754">
    <property type="protein sequence ID" value="KAH7918649.1"/>
    <property type="molecule type" value="Genomic_DNA"/>
</dbReference>
<gene>
    <name evidence="1" type="ORF">BV22DRAFT_1134431</name>
</gene>
<name>A0ACB8B091_9AGAM</name>
<protein>
    <submittedName>
        <fullName evidence="1">Uncharacterized protein</fullName>
    </submittedName>
</protein>
<accession>A0ACB8B091</accession>
<evidence type="ECO:0000313" key="2">
    <source>
        <dbReference type="Proteomes" id="UP000790709"/>
    </source>
</evidence>
<evidence type="ECO:0000313" key="1">
    <source>
        <dbReference type="EMBL" id="KAH7918649.1"/>
    </source>
</evidence>
<organism evidence="1 2">
    <name type="scientific">Leucogyrophana mollusca</name>
    <dbReference type="NCBI Taxonomy" id="85980"/>
    <lineage>
        <taxon>Eukaryota</taxon>
        <taxon>Fungi</taxon>
        <taxon>Dikarya</taxon>
        <taxon>Basidiomycota</taxon>
        <taxon>Agaricomycotina</taxon>
        <taxon>Agaricomycetes</taxon>
        <taxon>Agaricomycetidae</taxon>
        <taxon>Boletales</taxon>
        <taxon>Boletales incertae sedis</taxon>
        <taxon>Leucogyrophana</taxon>
    </lineage>
</organism>
<dbReference type="Proteomes" id="UP000790709">
    <property type="component" value="Unassembled WGS sequence"/>
</dbReference>